<comment type="caution">
    <text evidence="1">The sequence shown here is derived from an EMBL/GenBank/DDBJ whole genome shotgun (WGS) entry which is preliminary data.</text>
</comment>
<proteinExistence type="predicted"/>
<gene>
    <name evidence="1" type="ORF">Hypma_009753</name>
</gene>
<dbReference type="InParanoid" id="A0A369JLP4"/>
<accession>A0A369JLP4</accession>
<dbReference type="EMBL" id="LUEZ02000048">
    <property type="protein sequence ID" value="RDB23129.1"/>
    <property type="molecule type" value="Genomic_DNA"/>
</dbReference>
<dbReference type="STRING" id="39966.A0A369JLP4"/>
<sequence length="134" mass="14767">MVDNTKSTAVDVKVIDQVPMPENFHFTVKFGLTLPGAGEQNVPQPLMVGEGVVAHWEDTDEEREGTVNLLLSWEMSAPRRTGVAGASDYETAFEVDSFVDVLTALFISQPSMILSVKRHLLRSSDQPASLYLDE</sequence>
<dbReference type="Proteomes" id="UP000076154">
    <property type="component" value="Unassembled WGS sequence"/>
</dbReference>
<protein>
    <submittedName>
        <fullName evidence="1">Uncharacterized protein</fullName>
    </submittedName>
</protein>
<name>A0A369JLP4_HYPMA</name>
<evidence type="ECO:0000313" key="1">
    <source>
        <dbReference type="EMBL" id="RDB23129.1"/>
    </source>
</evidence>
<keyword evidence="2" id="KW-1185">Reference proteome</keyword>
<reference evidence="1" key="1">
    <citation type="submission" date="2018-04" db="EMBL/GenBank/DDBJ databases">
        <title>Whole genome sequencing of Hypsizygus marmoreus.</title>
        <authorList>
            <person name="Choi I.-G."/>
            <person name="Min B."/>
            <person name="Kim J.-G."/>
            <person name="Kim S."/>
            <person name="Oh Y.-L."/>
            <person name="Kong W.-S."/>
            <person name="Park H."/>
            <person name="Jeong J."/>
            <person name="Song E.-S."/>
        </authorList>
    </citation>
    <scope>NUCLEOTIDE SEQUENCE [LARGE SCALE GENOMIC DNA]</scope>
    <source>
        <strain evidence="1">51987-8</strain>
    </source>
</reference>
<organism evidence="1 2">
    <name type="scientific">Hypsizygus marmoreus</name>
    <name type="common">White beech mushroom</name>
    <name type="synonym">Agaricus marmoreus</name>
    <dbReference type="NCBI Taxonomy" id="39966"/>
    <lineage>
        <taxon>Eukaryota</taxon>
        <taxon>Fungi</taxon>
        <taxon>Dikarya</taxon>
        <taxon>Basidiomycota</taxon>
        <taxon>Agaricomycotina</taxon>
        <taxon>Agaricomycetes</taxon>
        <taxon>Agaricomycetidae</taxon>
        <taxon>Agaricales</taxon>
        <taxon>Tricholomatineae</taxon>
        <taxon>Lyophyllaceae</taxon>
        <taxon>Hypsizygus</taxon>
    </lineage>
</organism>
<dbReference type="AlphaFoldDB" id="A0A369JLP4"/>
<evidence type="ECO:0000313" key="2">
    <source>
        <dbReference type="Proteomes" id="UP000076154"/>
    </source>
</evidence>